<feature type="region of interest" description="Disordered" evidence="2">
    <location>
        <begin position="259"/>
        <end position="354"/>
    </location>
</feature>
<feature type="domain" description="HTH myb-type" evidence="4">
    <location>
        <begin position="196"/>
        <end position="254"/>
    </location>
</feature>
<feature type="region of interest" description="Disordered" evidence="2">
    <location>
        <begin position="1"/>
        <end position="21"/>
    </location>
</feature>
<feature type="domain" description="Myb-like" evidence="3">
    <location>
        <begin position="196"/>
        <end position="250"/>
    </location>
</feature>
<keyword evidence="6" id="KW-1185">Reference proteome</keyword>
<dbReference type="OrthoDB" id="608866at2759"/>
<evidence type="ECO:0000259" key="3">
    <source>
        <dbReference type="PROSITE" id="PS50090"/>
    </source>
</evidence>
<organism evidence="5 6">
    <name type="scientific">Rickenella mellea</name>
    <dbReference type="NCBI Taxonomy" id="50990"/>
    <lineage>
        <taxon>Eukaryota</taxon>
        <taxon>Fungi</taxon>
        <taxon>Dikarya</taxon>
        <taxon>Basidiomycota</taxon>
        <taxon>Agaricomycotina</taxon>
        <taxon>Agaricomycetes</taxon>
        <taxon>Hymenochaetales</taxon>
        <taxon>Rickenellaceae</taxon>
        <taxon>Rickenella</taxon>
    </lineage>
</organism>
<dbReference type="InterPro" id="IPR001005">
    <property type="entry name" value="SANT/Myb"/>
</dbReference>
<reference evidence="5 6" key="1">
    <citation type="submission" date="2018-06" db="EMBL/GenBank/DDBJ databases">
        <title>A transcriptomic atlas of mushroom development highlights an independent origin of complex multicellularity.</title>
        <authorList>
            <consortium name="DOE Joint Genome Institute"/>
            <person name="Krizsan K."/>
            <person name="Almasi E."/>
            <person name="Merenyi Z."/>
            <person name="Sahu N."/>
            <person name="Viragh M."/>
            <person name="Koszo T."/>
            <person name="Mondo S."/>
            <person name="Kiss B."/>
            <person name="Balint B."/>
            <person name="Kues U."/>
            <person name="Barry K."/>
            <person name="Hegedus J.C."/>
            <person name="Henrissat B."/>
            <person name="Johnson J."/>
            <person name="Lipzen A."/>
            <person name="Ohm R."/>
            <person name="Nagy I."/>
            <person name="Pangilinan J."/>
            <person name="Yan J."/>
            <person name="Xiong Y."/>
            <person name="Grigoriev I.V."/>
            <person name="Hibbett D.S."/>
            <person name="Nagy L.G."/>
        </authorList>
    </citation>
    <scope>NUCLEOTIDE SEQUENCE [LARGE SCALE GENOMIC DNA]</scope>
    <source>
        <strain evidence="5 6">SZMC22713</strain>
    </source>
</reference>
<feature type="compositionally biased region" description="Basic and acidic residues" evidence="2">
    <location>
        <begin position="92"/>
        <end position="101"/>
    </location>
</feature>
<evidence type="ECO:0008006" key="7">
    <source>
        <dbReference type="Google" id="ProtNLM"/>
    </source>
</evidence>
<dbReference type="PROSITE" id="PS50090">
    <property type="entry name" value="MYB_LIKE"/>
    <property type="match status" value="2"/>
</dbReference>
<dbReference type="Proteomes" id="UP000294933">
    <property type="component" value="Unassembled WGS sequence"/>
</dbReference>
<dbReference type="InterPro" id="IPR052450">
    <property type="entry name" value="TRBD-Containing_Protein"/>
</dbReference>
<dbReference type="CDD" id="cd11660">
    <property type="entry name" value="SANT_TRF"/>
    <property type="match status" value="2"/>
</dbReference>
<dbReference type="Gene3D" id="1.10.10.60">
    <property type="entry name" value="Homeodomain-like"/>
    <property type="match status" value="1"/>
</dbReference>
<feature type="region of interest" description="Disordered" evidence="2">
    <location>
        <begin position="68"/>
        <end position="103"/>
    </location>
</feature>
<feature type="compositionally biased region" description="Acidic residues" evidence="2">
    <location>
        <begin position="314"/>
        <end position="327"/>
    </location>
</feature>
<evidence type="ECO:0000256" key="2">
    <source>
        <dbReference type="SAM" id="MobiDB-lite"/>
    </source>
</evidence>
<name>A0A4Y7QI54_9AGAM</name>
<feature type="region of interest" description="Disordered" evidence="2">
    <location>
        <begin position="452"/>
        <end position="471"/>
    </location>
</feature>
<dbReference type="VEuPathDB" id="FungiDB:BD410DRAFT_800034"/>
<dbReference type="InterPro" id="IPR009057">
    <property type="entry name" value="Homeodomain-like_sf"/>
</dbReference>
<feature type="region of interest" description="Disordered" evidence="2">
    <location>
        <begin position="836"/>
        <end position="892"/>
    </location>
</feature>
<feature type="compositionally biased region" description="Polar residues" evidence="2">
    <location>
        <begin position="303"/>
        <end position="313"/>
    </location>
</feature>
<sequence length="892" mass="97877">MSTTTNSRDSTSKLSLPSSSTFSFTAPYPASAAGQAPLKQRRVSLALPSSPRLFAAWTFRDDTSLDSHVASASSPAASSSLVPEKKGKMRKISVDDSKPSPERAIYNGEKRQRKKWSEEETKMLVKGCNSWGVGNWKAILNDPTLKFDSRSPVDLKDRFRTFFPDAYREHYPNAKTHLSLKVRSQLPDGRPLFEKTRSKKRRPFTVEEDQALKAGYEKHGTVWSTIVKDPIFQEQKRRSTDLRDRFRNAFPHLYQAAGYKPRSLPKKKKHEDFPPQPMRAATDDHIMPARARNVAATRRARAQSQSVPQSTACSEDEDSSGGEDDIVEMPRPRRSTVDESTPQPEELAYPSDSSLAEVEMHTIDPLSDPLSLTEFLANSSQSMSETDLSQAWSSDQSQMDGWHSATTTASPTSSQISTTDYFTNESPFRRDGFNMIGKSAWGPTDWLSNNPRLDPSAHSSSASSFISGQSPAPSSPFSFSNMSHGIMDRYDLYSTSFAHDFASEVGMGDSHSTFSDPEMFPSQSFRGFTHHSDYAGDLIFGARTHQPQAHSHMNFASLTALSHQSGLGLGLGLSGMTQPAAGINPMQLHTPGLPGIDELELSNIQLEDHVEKDEVMSSTADVGVQKDDSESAASLAFADLSSLIDLPPQTLEEIAGLNNSNLSNDLEQEMAETPPATPVKRSRSPRDLANMGGQHQHYPSIHSRSLSVPPSEHRTMPPPRPGQHHTEPLPTIPRSLSQYDATHDAETSLLQASSFLAGAASSLDALRPSSLYDLQFLDLHYPGSAAFPQHHEIIDSPATESRHGQALDLAHPAPHVHAHAHSAYSHVFSPGFPHAPPSTAFAAPPRARTPTLTRPHSLHQRGQSAVSPKDLLGRKGSNDNKRKRVSWDGGHG</sequence>
<dbReference type="EMBL" id="ML170160">
    <property type="protein sequence ID" value="TDL26941.1"/>
    <property type="molecule type" value="Genomic_DNA"/>
</dbReference>
<feature type="compositionally biased region" description="Polar residues" evidence="2">
    <location>
        <begin position="386"/>
        <end position="399"/>
    </location>
</feature>
<feature type="domain" description="HTH myb-type" evidence="4">
    <location>
        <begin position="108"/>
        <end position="167"/>
    </location>
</feature>
<evidence type="ECO:0000313" key="6">
    <source>
        <dbReference type="Proteomes" id="UP000294933"/>
    </source>
</evidence>
<evidence type="ECO:0000313" key="5">
    <source>
        <dbReference type="EMBL" id="TDL26941.1"/>
    </source>
</evidence>
<protein>
    <recommendedName>
        <fullName evidence="7">Myb-like domain-containing protein</fullName>
    </recommendedName>
</protein>
<dbReference type="Pfam" id="PF00249">
    <property type="entry name" value="Myb_DNA-binding"/>
    <property type="match status" value="1"/>
</dbReference>
<dbReference type="InterPro" id="IPR017930">
    <property type="entry name" value="Myb_dom"/>
</dbReference>
<feature type="compositionally biased region" description="Basic and acidic residues" evidence="2">
    <location>
        <begin position="871"/>
        <end position="880"/>
    </location>
</feature>
<evidence type="ECO:0000256" key="1">
    <source>
        <dbReference type="ARBA" id="ARBA00023242"/>
    </source>
</evidence>
<dbReference type="PROSITE" id="PS51294">
    <property type="entry name" value="HTH_MYB"/>
    <property type="match status" value="2"/>
</dbReference>
<feature type="region of interest" description="Disordered" evidence="2">
    <location>
        <begin position="669"/>
        <end position="734"/>
    </location>
</feature>
<keyword evidence="1" id="KW-0539">Nucleus</keyword>
<dbReference type="STRING" id="50990.A0A4Y7QI54"/>
<feature type="compositionally biased region" description="Low complexity" evidence="2">
    <location>
        <begin position="70"/>
        <end position="80"/>
    </location>
</feature>
<dbReference type="PANTHER" id="PTHR46734">
    <property type="entry name" value="TELOMERIC REPEAT-BINDING FACTOR 1 TERF1"/>
    <property type="match status" value="1"/>
</dbReference>
<feature type="compositionally biased region" description="Low complexity" evidence="2">
    <location>
        <begin position="456"/>
        <end position="471"/>
    </location>
</feature>
<gene>
    <name evidence="5" type="ORF">BD410DRAFT_800034</name>
</gene>
<dbReference type="SMART" id="SM00717">
    <property type="entry name" value="SANT"/>
    <property type="match status" value="2"/>
</dbReference>
<evidence type="ECO:0000259" key="4">
    <source>
        <dbReference type="PROSITE" id="PS51294"/>
    </source>
</evidence>
<feature type="compositionally biased region" description="Low complexity" evidence="2">
    <location>
        <begin position="404"/>
        <end position="418"/>
    </location>
</feature>
<feature type="compositionally biased region" description="Low complexity" evidence="2">
    <location>
        <begin position="837"/>
        <end position="855"/>
    </location>
</feature>
<dbReference type="SUPFAM" id="SSF46689">
    <property type="entry name" value="Homeodomain-like"/>
    <property type="match status" value="2"/>
</dbReference>
<feature type="region of interest" description="Disordered" evidence="2">
    <location>
        <begin position="386"/>
        <end position="418"/>
    </location>
</feature>
<accession>A0A4Y7QI54</accession>
<feature type="compositionally biased region" description="Low complexity" evidence="2">
    <location>
        <begin position="12"/>
        <end position="21"/>
    </location>
</feature>
<feature type="domain" description="Myb-like" evidence="3">
    <location>
        <begin position="108"/>
        <end position="163"/>
    </location>
</feature>
<dbReference type="PANTHER" id="PTHR46734:SF1">
    <property type="entry name" value="TELOMERIC REPEAT-BINDING FACTOR 1"/>
    <property type="match status" value="1"/>
</dbReference>
<dbReference type="AlphaFoldDB" id="A0A4Y7QI54"/>
<feature type="compositionally biased region" description="Basic and acidic residues" evidence="2">
    <location>
        <begin position="328"/>
        <end position="337"/>
    </location>
</feature>
<proteinExistence type="predicted"/>
<dbReference type="Gene3D" id="1.10.246.220">
    <property type="match status" value="1"/>
</dbReference>